<dbReference type="Proteomes" id="UP001431209">
    <property type="component" value="Unassembled WGS sequence"/>
</dbReference>
<dbReference type="SUPFAM" id="SSF53756">
    <property type="entry name" value="UDP-Glycosyltransferase/glycogen phosphorylase"/>
    <property type="match status" value="1"/>
</dbReference>
<name>A0AAW2Z2X0_9EUKA</name>
<dbReference type="InterPro" id="IPR050481">
    <property type="entry name" value="UDP-glycosyltransf_plant"/>
</dbReference>
<dbReference type="PANTHER" id="PTHR48049:SF84">
    <property type="entry name" value="UDP-GLYCOSYLTRANSFERASE 79A6"/>
    <property type="match status" value="1"/>
</dbReference>
<keyword evidence="2 5" id="KW-0328">Glycosyltransferase</keyword>
<evidence type="ECO:0000256" key="3">
    <source>
        <dbReference type="SAM" id="Phobius"/>
    </source>
</evidence>
<evidence type="ECO:0000313" key="6">
    <source>
        <dbReference type="Proteomes" id="UP001431209"/>
    </source>
</evidence>
<keyword evidence="6" id="KW-1185">Reference proteome</keyword>
<keyword evidence="3" id="KW-0472">Membrane</keyword>
<protein>
    <submittedName>
        <fullName evidence="5">Ceramide galactosyltransferase UGT</fullName>
    </submittedName>
</protein>
<dbReference type="GO" id="GO:0035251">
    <property type="term" value="F:UDP-glucosyltransferase activity"/>
    <property type="evidence" value="ECO:0007669"/>
    <property type="project" value="InterPro"/>
</dbReference>
<gene>
    <name evidence="5" type="ORF">AKO1_013927</name>
</gene>
<keyword evidence="4" id="KW-0732">Signal</keyword>
<dbReference type="EMBL" id="JAOPGA020000987">
    <property type="protein sequence ID" value="KAL0483744.1"/>
    <property type="molecule type" value="Genomic_DNA"/>
</dbReference>
<keyword evidence="3" id="KW-0812">Transmembrane</keyword>
<proteinExistence type="inferred from homology"/>
<evidence type="ECO:0000256" key="4">
    <source>
        <dbReference type="SAM" id="SignalP"/>
    </source>
</evidence>
<evidence type="ECO:0000313" key="5">
    <source>
        <dbReference type="EMBL" id="KAL0483744.1"/>
    </source>
</evidence>
<dbReference type="Pfam" id="PF00201">
    <property type="entry name" value="UDPGT"/>
    <property type="match status" value="1"/>
</dbReference>
<comment type="caution">
    <text evidence="5">The sequence shown here is derived from an EMBL/GenBank/DDBJ whole genome shotgun (WGS) entry which is preliminary data.</text>
</comment>
<accession>A0AAW2Z2X0</accession>
<sequence>MINKIIAVLFFVLLYFTQAKEVLVVAPGLGGHIRPNFDLVKKLSTRGHQVTLLTESLALRYINTTGVNIKELILTDTSSGALERELINDSNLNSHVANITNLMDGIIHFFSNRSEMELSFYKKISELMQKQKYDLMMVDFSAFTVRPLIFPNNTPCAISWGTYIASTDVPDINVVALTNPLNSGIFNTFFGRIHNILRSVTFTFSIAKYVLGLFSRINQDVTIPETFRSLANVANFNAATDRCMSIIAVPPAMNPERYRNYQHRFVGTFMDLSEVTKPQQVEHWIEHWLTSHKSVIFAALGTTTFLSEERMKSFLLGLDYFLTRESNKNASVFLALSHQNYVLFQQVSLQMKNLNKLIVSDRIKVVSDFVPQRAILQHESVKVFISHGGTGSVMESLLYGKPILNMPYHFDHHYTSIKVQELNAGLSLFSWEPTFVDLFIEREHVKYVFTAEDVSEKLSLLLHDNKFTKGAKSLSREIMYGGGAERAVYEMEYLMDMGNLDYQRPLYMDYPFYSRYYLDFILVVVVIMYLSFKMINVLF</sequence>
<dbReference type="PANTHER" id="PTHR48049">
    <property type="entry name" value="GLYCOSYLTRANSFERASE"/>
    <property type="match status" value="1"/>
</dbReference>
<evidence type="ECO:0000256" key="2">
    <source>
        <dbReference type="RuleBase" id="RU003718"/>
    </source>
</evidence>
<dbReference type="PROSITE" id="PS00375">
    <property type="entry name" value="UDPGT"/>
    <property type="match status" value="1"/>
</dbReference>
<dbReference type="InterPro" id="IPR002213">
    <property type="entry name" value="UDP_glucos_trans"/>
</dbReference>
<evidence type="ECO:0000256" key="1">
    <source>
        <dbReference type="ARBA" id="ARBA00022679"/>
    </source>
</evidence>
<dbReference type="InterPro" id="IPR035595">
    <property type="entry name" value="UDP_glycos_trans_CS"/>
</dbReference>
<dbReference type="AlphaFoldDB" id="A0AAW2Z2X0"/>
<feature type="transmembrane region" description="Helical" evidence="3">
    <location>
        <begin position="513"/>
        <end position="532"/>
    </location>
</feature>
<feature type="chain" id="PRO_5043374444" evidence="4">
    <location>
        <begin position="20"/>
        <end position="539"/>
    </location>
</feature>
<organism evidence="5 6">
    <name type="scientific">Acrasis kona</name>
    <dbReference type="NCBI Taxonomy" id="1008807"/>
    <lineage>
        <taxon>Eukaryota</taxon>
        <taxon>Discoba</taxon>
        <taxon>Heterolobosea</taxon>
        <taxon>Tetramitia</taxon>
        <taxon>Eutetramitia</taxon>
        <taxon>Acrasidae</taxon>
        <taxon>Acrasis</taxon>
    </lineage>
</organism>
<keyword evidence="3" id="KW-1133">Transmembrane helix</keyword>
<keyword evidence="1 2" id="KW-0808">Transferase</keyword>
<dbReference type="Gene3D" id="3.40.50.2000">
    <property type="entry name" value="Glycogen Phosphorylase B"/>
    <property type="match status" value="2"/>
</dbReference>
<reference evidence="5 6" key="1">
    <citation type="submission" date="2024-03" db="EMBL/GenBank/DDBJ databases">
        <title>The Acrasis kona genome and developmental transcriptomes reveal deep origins of eukaryotic multicellular pathways.</title>
        <authorList>
            <person name="Sheikh S."/>
            <person name="Fu C.-J."/>
            <person name="Brown M.W."/>
            <person name="Baldauf S.L."/>
        </authorList>
    </citation>
    <scope>NUCLEOTIDE SEQUENCE [LARGE SCALE GENOMIC DNA]</scope>
    <source>
        <strain evidence="5 6">ATCC MYA-3509</strain>
    </source>
</reference>
<dbReference type="CDD" id="cd03784">
    <property type="entry name" value="GT1_Gtf-like"/>
    <property type="match status" value="1"/>
</dbReference>
<comment type="similarity">
    <text evidence="2">Belongs to the UDP-glycosyltransferase family.</text>
</comment>
<feature type="signal peptide" evidence="4">
    <location>
        <begin position="1"/>
        <end position="19"/>
    </location>
</feature>